<dbReference type="PRINTS" id="PR00401">
    <property type="entry name" value="SH2DOMAIN"/>
</dbReference>
<dbReference type="Proteomes" id="UP001154329">
    <property type="component" value="Chromosome 1"/>
</dbReference>
<reference evidence="5" key="1">
    <citation type="submission" date="2022-02" db="EMBL/GenBank/DDBJ databases">
        <authorList>
            <person name="King R."/>
        </authorList>
    </citation>
    <scope>NUCLEOTIDE SEQUENCE</scope>
</reference>
<dbReference type="InterPro" id="IPR000980">
    <property type="entry name" value="SH2"/>
</dbReference>
<feature type="compositionally biased region" description="Polar residues" evidence="3">
    <location>
        <begin position="73"/>
        <end position="84"/>
    </location>
</feature>
<dbReference type="InterPro" id="IPR051846">
    <property type="entry name" value="SH2_domain_adapters"/>
</dbReference>
<reference evidence="5" key="2">
    <citation type="submission" date="2022-10" db="EMBL/GenBank/DDBJ databases">
        <authorList>
            <consortium name="ENA_rothamsted_submissions"/>
            <consortium name="culmorum"/>
            <person name="King R."/>
        </authorList>
    </citation>
    <scope>NUCLEOTIDE SEQUENCE</scope>
</reference>
<organism evidence="5 6">
    <name type="scientific">Aphis gossypii</name>
    <name type="common">Cotton aphid</name>
    <dbReference type="NCBI Taxonomy" id="80765"/>
    <lineage>
        <taxon>Eukaryota</taxon>
        <taxon>Metazoa</taxon>
        <taxon>Ecdysozoa</taxon>
        <taxon>Arthropoda</taxon>
        <taxon>Hexapoda</taxon>
        <taxon>Insecta</taxon>
        <taxon>Pterygota</taxon>
        <taxon>Neoptera</taxon>
        <taxon>Paraneoptera</taxon>
        <taxon>Hemiptera</taxon>
        <taxon>Sternorrhyncha</taxon>
        <taxon>Aphidomorpha</taxon>
        <taxon>Aphidoidea</taxon>
        <taxon>Aphididae</taxon>
        <taxon>Aphidini</taxon>
        <taxon>Aphis</taxon>
        <taxon>Aphis</taxon>
    </lineage>
</organism>
<feature type="compositionally biased region" description="Gly residues" evidence="3">
    <location>
        <begin position="106"/>
        <end position="124"/>
    </location>
</feature>
<proteinExistence type="predicted"/>
<keyword evidence="1 2" id="KW-0727">SH2 domain</keyword>
<evidence type="ECO:0000313" key="6">
    <source>
        <dbReference type="Proteomes" id="UP001154329"/>
    </source>
</evidence>
<feature type="region of interest" description="Disordered" evidence="3">
    <location>
        <begin position="101"/>
        <end position="124"/>
    </location>
</feature>
<keyword evidence="6" id="KW-1185">Reference proteome</keyword>
<feature type="region of interest" description="Disordered" evidence="3">
    <location>
        <begin position="244"/>
        <end position="314"/>
    </location>
</feature>
<dbReference type="InterPro" id="IPR036860">
    <property type="entry name" value="SH2_dom_sf"/>
</dbReference>
<feature type="domain" description="SH2" evidence="4">
    <location>
        <begin position="472"/>
        <end position="563"/>
    </location>
</feature>
<protein>
    <recommendedName>
        <fullName evidence="4">SH2 domain-containing protein</fullName>
    </recommendedName>
</protein>
<dbReference type="Pfam" id="PF00017">
    <property type="entry name" value="SH2"/>
    <property type="match status" value="1"/>
</dbReference>
<evidence type="ECO:0000313" key="5">
    <source>
        <dbReference type="EMBL" id="CAH1711534.1"/>
    </source>
</evidence>
<evidence type="ECO:0000256" key="3">
    <source>
        <dbReference type="SAM" id="MobiDB-lite"/>
    </source>
</evidence>
<dbReference type="GO" id="GO:0001784">
    <property type="term" value="F:phosphotyrosine residue binding"/>
    <property type="evidence" value="ECO:0007669"/>
    <property type="project" value="TreeGrafter"/>
</dbReference>
<evidence type="ECO:0000256" key="1">
    <source>
        <dbReference type="ARBA" id="ARBA00022999"/>
    </source>
</evidence>
<name>A0A9P0INE2_APHGO</name>
<gene>
    <name evidence="5" type="ORF">APHIGO_LOCUS1632</name>
</gene>
<dbReference type="PANTHER" id="PTHR15127:SF32">
    <property type="entry name" value="HEAVYWEIGHT, ISOFORM A"/>
    <property type="match status" value="1"/>
</dbReference>
<evidence type="ECO:0000259" key="4">
    <source>
        <dbReference type="PROSITE" id="PS50001"/>
    </source>
</evidence>
<evidence type="ECO:0000256" key="2">
    <source>
        <dbReference type="PROSITE-ProRule" id="PRU00191"/>
    </source>
</evidence>
<accession>A0A9P0INE2</accession>
<dbReference type="EMBL" id="OU899034">
    <property type="protein sequence ID" value="CAH1711534.1"/>
    <property type="molecule type" value="Genomic_DNA"/>
</dbReference>
<feature type="region of interest" description="Disordered" evidence="3">
    <location>
        <begin position="45"/>
        <end position="84"/>
    </location>
</feature>
<dbReference type="SMART" id="SM00252">
    <property type="entry name" value="SH2"/>
    <property type="match status" value="1"/>
</dbReference>
<sequence length="570" mass="61976">MSKKFRRFYETAFDSKISKSDEDLLSAEKQDSAIAHRLSNQLQLSASAGSIRQYDDDEDDDDAASAAAAGAATTTSNAVRASPSTTMQYKNRLLRFLLRKRRSGSGHTGGGGGGGVGGGGKGGKGGGRLVNSVYKYRSSDSVVTSSSLSLESITSDSLSSHSSESPCYKQRFPVPHVLSPISDKSSQDAGAEFLEYERRRSSTAGSAAPVVVVGANATETATATVTPVKTKPPQSLGLIKLNSDHMQHHGSDSGISVGSKPGDSYQELLDVPFDMPKLRRRQRSEEGPTTVSSSSSDYTGHPVLAPPRLQGLPFDMPKLRRRQTNAGCGPGGAALPFDMPKLRKRQMDSCARVISLDFEIGSDEYSYSAHSDGSHTADRSKSEQLEDLPFDIPKLKKINLQKEEKKPDRSTLFLNVIPNNGDAAVNVNNKLLSKTFQNKNQPNRPTLSLSSIKPLNYVEDIDVSLPLDQQCWYHGPMNRLEAEKVLHGQKEGTYLVRGNKGSYALSIKSAKGFIHMRITQSGERNYLGQSDRPFETIPDLIKHYTLNKLPAKGAEHVGLIRPLAHQIQML</sequence>
<dbReference type="Gene3D" id="3.30.505.10">
    <property type="entry name" value="SH2 domain"/>
    <property type="match status" value="1"/>
</dbReference>
<dbReference type="SUPFAM" id="SSF55550">
    <property type="entry name" value="SH2 domain"/>
    <property type="match status" value="1"/>
</dbReference>
<dbReference type="AlphaFoldDB" id="A0A9P0INE2"/>
<feature type="compositionally biased region" description="Polar residues" evidence="3">
    <location>
        <begin position="287"/>
        <end position="298"/>
    </location>
</feature>
<dbReference type="PROSITE" id="PS50001">
    <property type="entry name" value="SH2"/>
    <property type="match status" value="1"/>
</dbReference>
<dbReference type="PANTHER" id="PTHR15127">
    <property type="entry name" value="HEAVYWEIGHT, ISOFORM A"/>
    <property type="match status" value="1"/>
</dbReference>